<feature type="domain" description="Phosphoribosyltransferase" evidence="3">
    <location>
        <begin position="11"/>
        <end position="134"/>
    </location>
</feature>
<dbReference type="PANTHER" id="PTHR43363">
    <property type="entry name" value="HYPOXANTHINE PHOSPHORIBOSYLTRANSFERASE"/>
    <property type="match status" value="1"/>
</dbReference>
<reference evidence="4" key="1">
    <citation type="journal article" date="2020" name="mSystems">
        <title>Genome- and Community-Level Interaction Insights into Carbon Utilization and Element Cycling Functions of Hydrothermarchaeota in Hydrothermal Sediment.</title>
        <authorList>
            <person name="Zhou Z."/>
            <person name="Liu Y."/>
            <person name="Xu W."/>
            <person name="Pan J."/>
            <person name="Luo Z.H."/>
            <person name="Li M."/>
        </authorList>
    </citation>
    <scope>NUCLEOTIDE SEQUENCE [LARGE SCALE GENOMIC DNA]</scope>
    <source>
        <strain evidence="4">SpSt-189</strain>
    </source>
</reference>
<gene>
    <name evidence="4" type="ORF">ENP09_02230</name>
</gene>
<dbReference type="Gene3D" id="3.40.50.2020">
    <property type="match status" value="1"/>
</dbReference>
<dbReference type="EMBL" id="DSHZ01000115">
    <property type="protein sequence ID" value="HEO41708.1"/>
    <property type="molecule type" value="Genomic_DNA"/>
</dbReference>
<dbReference type="SUPFAM" id="SSF53271">
    <property type="entry name" value="PRTase-like"/>
    <property type="match status" value="1"/>
</dbReference>
<organism evidence="4">
    <name type="scientific">Thermus islandicus</name>
    <dbReference type="NCBI Taxonomy" id="540988"/>
    <lineage>
        <taxon>Bacteria</taxon>
        <taxon>Thermotogati</taxon>
        <taxon>Deinococcota</taxon>
        <taxon>Deinococci</taxon>
        <taxon>Thermales</taxon>
        <taxon>Thermaceae</taxon>
        <taxon>Thermus</taxon>
    </lineage>
</organism>
<sequence length="154" mass="17074">MERLHLSWEDLLRLVRRLVDAVSGEAFDLLLGVARGGLIPTALLAQALGVRDLLTAAVMFYEGEEPLPEPVFLQFPPDPLLFGRRVLVVDDVWDSGGTAYAVKARVLRAGGTPLVAALHFKPGRNRVPDRPDFYAEETEAWVVYPWAPEAWPKG</sequence>
<dbReference type="Pfam" id="PF00156">
    <property type="entry name" value="Pribosyltran"/>
    <property type="match status" value="1"/>
</dbReference>
<evidence type="ECO:0000256" key="2">
    <source>
        <dbReference type="ARBA" id="ARBA00022679"/>
    </source>
</evidence>
<dbReference type="AlphaFoldDB" id="A0A831XHA6"/>
<dbReference type="PANTHER" id="PTHR43363:SF2">
    <property type="entry name" value="PHOSPHORIBOSYLTRANSFERASE"/>
    <property type="match status" value="1"/>
</dbReference>
<dbReference type="InterPro" id="IPR029057">
    <property type="entry name" value="PRTase-like"/>
</dbReference>
<dbReference type="GO" id="GO:0016757">
    <property type="term" value="F:glycosyltransferase activity"/>
    <property type="evidence" value="ECO:0007669"/>
    <property type="project" value="UniProtKB-KW"/>
</dbReference>
<keyword evidence="1 4" id="KW-0328">Glycosyltransferase</keyword>
<evidence type="ECO:0000256" key="1">
    <source>
        <dbReference type="ARBA" id="ARBA00022676"/>
    </source>
</evidence>
<dbReference type="CDD" id="cd06223">
    <property type="entry name" value="PRTases_typeI"/>
    <property type="match status" value="1"/>
</dbReference>
<comment type="caution">
    <text evidence="4">The sequence shown here is derived from an EMBL/GenBank/DDBJ whole genome shotgun (WGS) entry which is preliminary data.</text>
</comment>
<accession>A0A831XHA6</accession>
<proteinExistence type="predicted"/>
<evidence type="ECO:0000313" key="4">
    <source>
        <dbReference type="EMBL" id="HEO41708.1"/>
    </source>
</evidence>
<evidence type="ECO:0000259" key="3">
    <source>
        <dbReference type="Pfam" id="PF00156"/>
    </source>
</evidence>
<dbReference type="InterPro" id="IPR000836">
    <property type="entry name" value="PRTase_dom"/>
</dbReference>
<protein>
    <submittedName>
        <fullName evidence="4">Phosphoribosyltransferase</fullName>
    </submittedName>
</protein>
<name>A0A831XHA6_9DEIN</name>
<keyword evidence="2 4" id="KW-0808">Transferase</keyword>